<evidence type="ECO:0000256" key="2">
    <source>
        <dbReference type="ARBA" id="ARBA00012483"/>
    </source>
</evidence>
<dbReference type="GO" id="GO:0000209">
    <property type="term" value="P:protein polyubiquitination"/>
    <property type="evidence" value="ECO:0007669"/>
    <property type="project" value="TreeGrafter"/>
</dbReference>
<sequence>MFPMEDDVLDTRSKVLQTTLVEVSSRSKDGAESNPEEDCCVICLERISEQAIAQPCKHGSFDFLCLLSWLEQQRTCPLCKTDIKTVRYGLGEGQGKIYSLPPTKPVTASTPSSSVLRNFDYRTRRPYRPQRPNLPRDPPTEDEAILRRRHVYQNQLYSLHVGSNRVSRFRDLTPQLFSRDAELISRARKWIRRELQVFEFLNPNTSSSTNGSRDDRRGSNAEFLLEYIIAILKTVDIQGSSGQAEDMLQEFLGRENTRLFLHELRAWLRSPYISLHDWDRNVQYNEVNLGKSGTGTGSASDHNSEAQESGNIHSSKYRGTSRFGRPSGESRFSPYQRQQARYRDQNR</sequence>
<evidence type="ECO:0000256" key="4">
    <source>
        <dbReference type="ARBA" id="ARBA00023015"/>
    </source>
</evidence>
<evidence type="ECO:0000256" key="7">
    <source>
        <dbReference type="SAM" id="MobiDB-lite"/>
    </source>
</evidence>
<dbReference type="EC" id="2.3.2.27" evidence="2"/>
<dbReference type="OMA" id="RRHIYRH"/>
<evidence type="ECO:0000313" key="10">
    <source>
        <dbReference type="Proteomes" id="UP000258309"/>
    </source>
</evidence>
<dbReference type="AlphaFoldDB" id="A0A3E2GYX3"/>
<dbReference type="EMBL" id="NCSJ02000277">
    <property type="protein sequence ID" value="RFU26207.1"/>
    <property type="molecule type" value="Genomic_DNA"/>
</dbReference>
<keyword evidence="5" id="KW-0804">Transcription</keyword>
<dbReference type="GO" id="GO:0061630">
    <property type="term" value="F:ubiquitin protein ligase activity"/>
    <property type="evidence" value="ECO:0007669"/>
    <property type="project" value="UniProtKB-EC"/>
</dbReference>
<evidence type="ECO:0000256" key="5">
    <source>
        <dbReference type="ARBA" id="ARBA00023163"/>
    </source>
</evidence>
<proteinExistence type="predicted"/>
<dbReference type="STRING" id="5539.A0A3E2GYX3"/>
<dbReference type="SUPFAM" id="SSF57850">
    <property type="entry name" value="RING/U-box"/>
    <property type="match status" value="1"/>
</dbReference>
<dbReference type="OrthoDB" id="444265at2759"/>
<comment type="catalytic activity">
    <reaction evidence="1">
        <text>S-ubiquitinyl-[E2 ubiquitin-conjugating enzyme]-L-cysteine + [acceptor protein]-L-lysine = [E2 ubiquitin-conjugating enzyme]-L-cysteine + N(6)-ubiquitinyl-[acceptor protein]-L-lysine.</text>
        <dbReference type="EC" id="2.3.2.27"/>
    </reaction>
</comment>
<evidence type="ECO:0000259" key="8">
    <source>
        <dbReference type="PROSITE" id="PS50089"/>
    </source>
</evidence>
<feature type="domain" description="RING-type" evidence="8">
    <location>
        <begin position="40"/>
        <end position="80"/>
    </location>
</feature>
<dbReference type="PROSITE" id="PS50089">
    <property type="entry name" value="ZF_RING_2"/>
    <property type="match status" value="1"/>
</dbReference>
<dbReference type="Gene3D" id="3.30.40.10">
    <property type="entry name" value="Zinc/RING finger domain, C3HC4 (zinc finger)"/>
    <property type="match status" value="1"/>
</dbReference>
<dbReference type="InterPro" id="IPR001841">
    <property type="entry name" value="Znf_RING"/>
</dbReference>
<evidence type="ECO:0000256" key="3">
    <source>
        <dbReference type="ARBA" id="ARBA00022679"/>
    </source>
</evidence>
<dbReference type="Proteomes" id="UP000258309">
    <property type="component" value="Unassembled WGS sequence"/>
</dbReference>
<evidence type="ECO:0000256" key="6">
    <source>
        <dbReference type="PROSITE-ProRule" id="PRU00175"/>
    </source>
</evidence>
<feature type="non-terminal residue" evidence="9">
    <location>
        <position position="1"/>
    </location>
</feature>
<keyword evidence="6" id="KW-0479">Metal-binding</keyword>
<feature type="non-terminal residue" evidence="9">
    <location>
        <position position="347"/>
    </location>
</feature>
<name>A0A3E2GYX3_SCYLI</name>
<organism evidence="9 10">
    <name type="scientific">Scytalidium lignicola</name>
    <name type="common">Hyphomycete</name>
    <dbReference type="NCBI Taxonomy" id="5539"/>
    <lineage>
        <taxon>Eukaryota</taxon>
        <taxon>Fungi</taxon>
        <taxon>Dikarya</taxon>
        <taxon>Ascomycota</taxon>
        <taxon>Pezizomycotina</taxon>
        <taxon>Leotiomycetes</taxon>
        <taxon>Leotiomycetes incertae sedis</taxon>
        <taxon>Scytalidium</taxon>
    </lineage>
</organism>
<feature type="region of interest" description="Disordered" evidence="7">
    <location>
        <begin position="293"/>
        <end position="347"/>
    </location>
</feature>
<gene>
    <name evidence="9" type="ORF">B7463_g10139</name>
</gene>
<dbReference type="GO" id="GO:0006513">
    <property type="term" value="P:protein monoubiquitination"/>
    <property type="evidence" value="ECO:0007669"/>
    <property type="project" value="TreeGrafter"/>
</dbReference>
<dbReference type="PANTHER" id="PTHR46077:SF1">
    <property type="entry name" value="TOP1 BINDING ARGININE_SERINE RICH PROTEIN, E3 UBIQUITIN LIGASE"/>
    <property type="match status" value="1"/>
</dbReference>
<dbReference type="Pfam" id="PF13639">
    <property type="entry name" value="zf-RING_2"/>
    <property type="match status" value="1"/>
</dbReference>
<dbReference type="PANTHER" id="PTHR46077">
    <property type="entry name" value="E3 UBIQUITIN-PROTEIN LIGASE TOPORS"/>
    <property type="match status" value="1"/>
</dbReference>
<dbReference type="SMART" id="SM00184">
    <property type="entry name" value="RING"/>
    <property type="match status" value="1"/>
</dbReference>
<keyword evidence="6" id="KW-0863">Zinc-finger</keyword>
<accession>A0A3E2GYX3</accession>
<keyword evidence="6" id="KW-0862">Zinc</keyword>
<keyword evidence="3" id="KW-0808">Transferase</keyword>
<protein>
    <recommendedName>
        <fullName evidence="2">RING-type E3 ubiquitin transferase</fullName>
        <ecNumber evidence="2">2.3.2.27</ecNumber>
    </recommendedName>
</protein>
<comment type="caution">
    <text evidence="9">The sequence shown here is derived from an EMBL/GenBank/DDBJ whole genome shotgun (WGS) entry which is preliminary data.</text>
</comment>
<feature type="compositionally biased region" description="Polar residues" evidence="7">
    <location>
        <begin position="297"/>
        <end position="318"/>
    </location>
</feature>
<evidence type="ECO:0000256" key="1">
    <source>
        <dbReference type="ARBA" id="ARBA00000900"/>
    </source>
</evidence>
<evidence type="ECO:0000313" key="9">
    <source>
        <dbReference type="EMBL" id="RFU26207.1"/>
    </source>
</evidence>
<reference evidence="9 10" key="1">
    <citation type="submission" date="2018-05" db="EMBL/GenBank/DDBJ databases">
        <title>Draft genome sequence of Scytalidium lignicola DSM 105466, a ubiquitous saprotrophic fungus.</title>
        <authorList>
            <person name="Buettner E."/>
            <person name="Gebauer A.M."/>
            <person name="Hofrichter M."/>
            <person name="Liers C."/>
            <person name="Kellner H."/>
        </authorList>
    </citation>
    <scope>NUCLEOTIDE SEQUENCE [LARGE SCALE GENOMIC DNA]</scope>
    <source>
        <strain evidence="9 10">DSM 105466</strain>
    </source>
</reference>
<dbReference type="GO" id="GO:0008270">
    <property type="term" value="F:zinc ion binding"/>
    <property type="evidence" value="ECO:0007669"/>
    <property type="project" value="UniProtKB-KW"/>
</dbReference>
<keyword evidence="10" id="KW-1185">Reference proteome</keyword>
<dbReference type="InterPro" id="IPR013083">
    <property type="entry name" value="Znf_RING/FYVE/PHD"/>
</dbReference>
<keyword evidence="4" id="KW-0805">Transcription regulation</keyword>